<keyword evidence="3" id="KW-1185">Reference proteome</keyword>
<organism evidence="2 3">
    <name type="scientific">Plectosphaerella cucumerina</name>
    <dbReference type="NCBI Taxonomy" id="40658"/>
    <lineage>
        <taxon>Eukaryota</taxon>
        <taxon>Fungi</taxon>
        <taxon>Dikarya</taxon>
        <taxon>Ascomycota</taxon>
        <taxon>Pezizomycotina</taxon>
        <taxon>Sordariomycetes</taxon>
        <taxon>Hypocreomycetidae</taxon>
        <taxon>Glomerellales</taxon>
        <taxon>Plectosphaerellaceae</taxon>
        <taxon>Plectosphaerella</taxon>
    </lineage>
</organism>
<name>A0A8K0TTE0_9PEZI</name>
<dbReference type="InterPro" id="IPR036047">
    <property type="entry name" value="F-box-like_dom_sf"/>
</dbReference>
<dbReference type="EMBL" id="JAGPXD010000001">
    <property type="protein sequence ID" value="KAH7376312.1"/>
    <property type="molecule type" value="Genomic_DNA"/>
</dbReference>
<dbReference type="SUPFAM" id="SSF81383">
    <property type="entry name" value="F-box domain"/>
    <property type="match status" value="1"/>
</dbReference>
<accession>A0A8K0TTE0</accession>
<proteinExistence type="predicted"/>
<evidence type="ECO:0000259" key="1">
    <source>
        <dbReference type="Pfam" id="PF12937"/>
    </source>
</evidence>
<reference evidence="2" key="1">
    <citation type="journal article" date="2021" name="Nat. Commun.">
        <title>Genetic determinants of endophytism in the Arabidopsis root mycobiome.</title>
        <authorList>
            <person name="Mesny F."/>
            <person name="Miyauchi S."/>
            <person name="Thiergart T."/>
            <person name="Pickel B."/>
            <person name="Atanasova L."/>
            <person name="Karlsson M."/>
            <person name="Huettel B."/>
            <person name="Barry K.W."/>
            <person name="Haridas S."/>
            <person name="Chen C."/>
            <person name="Bauer D."/>
            <person name="Andreopoulos W."/>
            <person name="Pangilinan J."/>
            <person name="LaButti K."/>
            <person name="Riley R."/>
            <person name="Lipzen A."/>
            <person name="Clum A."/>
            <person name="Drula E."/>
            <person name="Henrissat B."/>
            <person name="Kohler A."/>
            <person name="Grigoriev I.V."/>
            <person name="Martin F.M."/>
            <person name="Hacquard S."/>
        </authorList>
    </citation>
    <scope>NUCLEOTIDE SEQUENCE</scope>
    <source>
        <strain evidence="2">MPI-CAGE-AT-0016</strain>
    </source>
</reference>
<evidence type="ECO:0000313" key="3">
    <source>
        <dbReference type="Proteomes" id="UP000813385"/>
    </source>
</evidence>
<dbReference type="InterPro" id="IPR001810">
    <property type="entry name" value="F-box_dom"/>
</dbReference>
<dbReference type="Proteomes" id="UP000813385">
    <property type="component" value="Unassembled WGS sequence"/>
</dbReference>
<feature type="domain" description="F-box" evidence="1">
    <location>
        <begin position="17"/>
        <end position="50"/>
    </location>
</feature>
<dbReference type="OrthoDB" id="5343383at2759"/>
<evidence type="ECO:0000313" key="2">
    <source>
        <dbReference type="EMBL" id="KAH7376312.1"/>
    </source>
</evidence>
<dbReference type="AlphaFoldDB" id="A0A8K0TTE0"/>
<comment type="caution">
    <text evidence="2">The sequence shown here is derived from an EMBL/GenBank/DDBJ whole genome shotgun (WGS) entry which is preliminary data.</text>
</comment>
<gene>
    <name evidence="2" type="ORF">B0T11DRAFT_272084</name>
</gene>
<protein>
    <recommendedName>
        <fullName evidence="1">F-box domain-containing protein</fullName>
    </recommendedName>
</protein>
<sequence>MSDDGEVTPIAWTVGLLDLPSELQIEIFLTLFNQQSVAALSLTCRKLQDVYQRVANTVRVD</sequence>
<dbReference type="Pfam" id="PF12937">
    <property type="entry name" value="F-box-like"/>
    <property type="match status" value="1"/>
</dbReference>
<dbReference type="CDD" id="cd09917">
    <property type="entry name" value="F-box_SF"/>
    <property type="match status" value="1"/>
</dbReference>